<keyword evidence="4" id="KW-0539">Nucleus</keyword>
<sequence>MKVKRLKRAAHILTFYRYNFHFLPPFSVLLDGTFCQAALQSKINLREQMPKYLAQSMEMVVTKCILNELQQLGKPLHGALVICEQFRIAFCPHKPMRTASECIAHLARRSREEGNSKHIVGTQDDQLMEKLRKVGGVPIMSIRFNTILLEKPSEESKKMAEEKPSKELERVKELKDEAFASGENRRKRKARGPNPLSCKKKKKKSGEGKKGRKRGESARGIWTEESEGKGKSDGVTESSGRDNPTK</sequence>
<dbReference type="Proteomes" id="UP001620626">
    <property type="component" value="Unassembled WGS sequence"/>
</dbReference>
<dbReference type="CDD" id="cd09866">
    <property type="entry name" value="PIN_Fcf1-Utp23-H"/>
    <property type="match status" value="1"/>
</dbReference>
<comment type="similarity">
    <text evidence="6">Belongs to the UTP23/FCF1 family. UTP23 subfamily.</text>
</comment>
<dbReference type="InterPro" id="IPR006984">
    <property type="entry name" value="Fcf1/UTP23"/>
</dbReference>
<feature type="domain" description="UTP23 sensor motif region" evidence="9">
    <location>
        <begin position="185"/>
        <end position="203"/>
    </location>
</feature>
<evidence type="ECO:0000256" key="3">
    <source>
        <dbReference type="ARBA" id="ARBA00022552"/>
    </source>
</evidence>
<comment type="caution">
    <text evidence="10">The sequence shown here is derived from an EMBL/GenBank/DDBJ whole genome shotgun (WGS) entry which is preliminary data.</text>
</comment>
<dbReference type="Pfam" id="PF04900">
    <property type="entry name" value="Fcf1"/>
    <property type="match status" value="1"/>
</dbReference>
<dbReference type="GO" id="GO:0006364">
    <property type="term" value="P:rRNA processing"/>
    <property type="evidence" value="ECO:0007669"/>
    <property type="project" value="UniProtKB-KW"/>
</dbReference>
<dbReference type="GO" id="GO:0005730">
    <property type="term" value="C:nucleolus"/>
    <property type="evidence" value="ECO:0007669"/>
    <property type="project" value="UniProtKB-SubCell"/>
</dbReference>
<dbReference type="AlphaFoldDB" id="A0ABD2M8F1"/>
<feature type="compositionally biased region" description="Basic and acidic residues" evidence="8">
    <location>
        <begin position="153"/>
        <end position="178"/>
    </location>
</feature>
<feature type="compositionally biased region" description="Basic and acidic residues" evidence="8">
    <location>
        <begin position="226"/>
        <end position="246"/>
    </location>
</feature>
<feature type="region of interest" description="Disordered" evidence="8">
    <location>
        <begin position="153"/>
        <end position="246"/>
    </location>
</feature>
<dbReference type="InterPro" id="IPR057776">
    <property type="entry name" value="UTP23_sensor"/>
</dbReference>
<dbReference type="Pfam" id="PF24779">
    <property type="entry name" value="UTP23_sensor"/>
    <property type="match status" value="1"/>
</dbReference>
<evidence type="ECO:0000256" key="8">
    <source>
        <dbReference type="SAM" id="MobiDB-lite"/>
    </source>
</evidence>
<evidence type="ECO:0000256" key="2">
    <source>
        <dbReference type="ARBA" id="ARBA00022517"/>
    </source>
</evidence>
<feature type="compositionally biased region" description="Basic and acidic residues" evidence="8">
    <location>
        <begin position="205"/>
        <end position="217"/>
    </location>
</feature>
<evidence type="ECO:0000259" key="9">
    <source>
        <dbReference type="Pfam" id="PF24779"/>
    </source>
</evidence>
<evidence type="ECO:0000256" key="6">
    <source>
        <dbReference type="ARBA" id="ARBA00038503"/>
    </source>
</evidence>
<dbReference type="SUPFAM" id="SSF88723">
    <property type="entry name" value="PIN domain-like"/>
    <property type="match status" value="1"/>
</dbReference>
<keyword evidence="3" id="KW-0698">rRNA processing</keyword>
<name>A0ABD2M8F1_9BILA</name>
<organism evidence="10 11">
    <name type="scientific">Heterodera trifolii</name>
    <dbReference type="NCBI Taxonomy" id="157864"/>
    <lineage>
        <taxon>Eukaryota</taxon>
        <taxon>Metazoa</taxon>
        <taxon>Ecdysozoa</taxon>
        <taxon>Nematoda</taxon>
        <taxon>Chromadorea</taxon>
        <taxon>Rhabditida</taxon>
        <taxon>Tylenchina</taxon>
        <taxon>Tylenchomorpha</taxon>
        <taxon>Tylenchoidea</taxon>
        <taxon>Heteroderidae</taxon>
        <taxon>Heteroderinae</taxon>
        <taxon>Heterodera</taxon>
    </lineage>
</organism>
<comment type="function">
    <text evidence="5">Involved in rRNA-processing and ribosome biogenesis.</text>
</comment>
<accession>A0ABD2M8F1</accession>
<keyword evidence="11" id="KW-1185">Reference proteome</keyword>
<evidence type="ECO:0000313" key="11">
    <source>
        <dbReference type="Proteomes" id="UP001620626"/>
    </source>
</evidence>
<evidence type="ECO:0000256" key="5">
    <source>
        <dbReference type="ARBA" id="ARBA00037300"/>
    </source>
</evidence>
<evidence type="ECO:0000313" key="10">
    <source>
        <dbReference type="EMBL" id="KAL3123798.1"/>
    </source>
</evidence>
<dbReference type="FunFam" id="3.40.50.1010:FF:000006">
    <property type="entry name" value="rRNA-processing protein UTP23 homolog"/>
    <property type="match status" value="1"/>
</dbReference>
<protein>
    <recommendedName>
        <fullName evidence="7">rRNA-processing protein UTP23 homolog</fullName>
    </recommendedName>
</protein>
<gene>
    <name evidence="10" type="ORF">niasHT_010011</name>
</gene>
<evidence type="ECO:0000256" key="4">
    <source>
        <dbReference type="ARBA" id="ARBA00023242"/>
    </source>
</evidence>
<dbReference type="PANTHER" id="PTHR12416">
    <property type="entry name" value="RRNA-PROCESSING PROTEIN UTP23 HOMOLOG"/>
    <property type="match status" value="1"/>
</dbReference>
<evidence type="ECO:0000256" key="1">
    <source>
        <dbReference type="ARBA" id="ARBA00004604"/>
    </source>
</evidence>
<dbReference type="Gene3D" id="3.40.50.1010">
    <property type="entry name" value="5'-nuclease"/>
    <property type="match status" value="1"/>
</dbReference>
<comment type="subcellular location">
    <subcellularLocation>
        <location evidence="1">Nucleus</location>
        <location evidence="1">Nucleolus</location>
    </subcellularLocation>
</comment>
<dbReference type="InterPro" id="IPR029060">
    <property type="entry name" value="PIN-like_dom_sf"/>
</dbReference>
<evidence type="ECO:0000256" key="7">
    <source>
        <dbReference type="ARBA" id="ARBA00071400"/>
    </source>
</evidence>
<keyword evidence="2" id="KW-0690">Ribosome biogenesis</keyword>
<dbReference type="EMBL" id="JBICBT010000087">
    <property type="protein sequence ID" value="KAL3123798.1"/>
    <property type="molecule type" value="Genomic_DNA"/>
</dbReference>
<reference evidence="10 11" key="1">
    <citation type="submission" date="2024-10" db="EMBL/GenBank/DDBJ databases">
        <authorList>
            <person name="Kim D."/>
        </authorList>
    </citation>
    <scope>NUCLEOTIDE SEQUENCE [LARGE SCALE GENOMIC DNA]</scope>
    <source>
        <strain evidence="10">BH-2024</strain>
    </source>
</reference>
<proteinExistence type="inferred from homology"/>